<feature type="domain" description="Glycosyl transferase family 1" evidence="1">
    <location>
        <begin position="189"/>
        <end position="347"/>
    </location>
</feature>
<dbReference type="PANTHER" id="PTHR45947:SF15">
    <property type="entry name" value="TEICHURONIC ACID BIOSYNTHESIS GLYCOSYLTRANSFERASE TUAC-RELATED"/>
    <property type="match status" value="1"/>
</dbReference>
<gene>
    <name evidence="3" type="ORF">FZ040_02085</name>
</gene>
<dbReference type="Gene3D" id="3.40.50.2000">
    <property type="entry name" value="Glycogen Phosphorylase B"/>
    <property type="match status" value="2"/>
</dbReference>
<sequence>MRRRHNRKVMIIVNAATNLANFRNEIIEGLLAENYEVIIVSPAGKRLLPYKQKAGCQVIEIPVNRHGKNPFQEMALFMKYFRVMKAKRPICVLTYTIKPNIYGGMAARLLRIPYLVNITGLGVVFDNKNMLQKTIVVLYRRVMKHATCVFFQNKTNRSTFIRLGIGFPCSEIIPGSGVNLEANTLEPYPAENEPPKFLFVARIMKDKGIHEYVDAARIIRKQYPQAEFHVIGNCEFGYEEQVAKWAEQGDIIYHGAQPDVHSFMKKSHALIHPSFYMEGMSNVCLEAAATGRPVITTNWLGCKETVDDGKTGYIFEPRNVTALVKVIKKFIELPYSDKVTMGLNGRKKMENQFDRQLVVNSYMKEINRLAEY</sequence>
<dbReference type="InterPro" id="IPR028098">
    <property type="entry name" value="Glyco_trans_4-like_N"/>
</dbReference>
<dbReference type="SUPFAM" id="SSF53756">
    <property type="entry name" value="UDP-Glycosyltransferase/glycogen phosphorylase"/>
    <property type="match status" value="1"/>
</dbReference>
<organism evidence="3 4">
    <name type="scientific">Selenomonas ruminis</name>
    <dbReference type="NCBI Taxonomy" id="2593411"/>
    <lineage>
        <taxon>Bacteria</taxon>
        <taxon>Bacillati</taxon>
        <taxon>Bacillota</taxon>
        <taxon>Negativicutes</taxon>
        <taxon>Selenomonadales</taxon>
        <taxon>Selenomonadaceae</taxon>
        <taxon>Selenomonas</taxon>
    </lineage>
</organism>
<protein>
    <submittedName>
        <fullName evidence="3">Glycosyltransferase family 4 protein</fullName>
    </submittedName>
</protein>
<evidence type="ECO:0000259" key="1">
    <source>
        <dbReference type="Pfam" id="PF00534"/>
    </source>
</evidence>
<evidence type="ECO:0000313" key="4">
    <source>
        <dbReference type="Proteomes" id="UP000323646"/>
    </source>
</evidence>
<dbReference type="Pfam" id="PF13477">
    <property type="entry name" value="Glyco_trans_4_2"/>
    <property type="match status" value="1"/>
</dbReference>
<dbReference type="Proteomes" id="UP000323646">
    <property type="component" value="Unassembled WGS sequence"/>
</dbReference>
<evidence type="ECO:0000259" key="2">
    <source>
        <dbReference type="Pfam" id="PF13477"/>
    </source>
</evidence>
<keyword evidence="3" id="KW-0808">Transferase</keyword>
<dbReference type="CDD" id="cd03808">
    <property type="entry name" value="GT4_CapM-like"/>
    <property type="match status" value="1"/>
</dbReference>
<evidence type="ECO:0000313" key="3">
    <source>
        <dbReference type="EMBL" id="TYZ24850.1"/>
    </source>
</evidence>
<dbReference type="InterPro" id="IPR001296">
    <property type="entry name" value="Glyco_trans_1"/>
</dbReference>
<feature type="domain" description="Glycosyltransferase subfamily 4-like N-terminal" evidence="2">
    <location>
        <begin position="22"/>
        <end position="153"/>
    </location>
</feature>
<dbReference type="GO" id="GO:0016757">
    <property type="term" value="F:glycosyltransferase activity"/>
    <property type="evidence" value="ECO:0007669"/>
    <property type="project" value="InterPro"/>
</dbReference>
<dbReference type="PANTHER" id="PTHR45947">
    <property type="entry name" value="SULFOQUINOVOSYL TRANSFERASE SQD2"/>
    <property type="match status" value="1"/>
</dbReference>
<proteinExistence type="predicted"/>
<dbReference type="RefSeq" id="WP_149170473.1">
    <property type="nucleotide sequence ID" value="NZ_VTOY01000001.1"/>
</dbReference>
<dbReference type="InterPro" id="IPR050194">
    <property type="entry name" value="Glycosyltransferase_grp1"/>
</dbReference>
<dbReference type="OrthoDB" id="9806653at2"/>
<comment type="caution">
    <text evidence="3">The sequence shown here is derived from an EMBL/GenBank/DDBJ whole genome shotgun (WGS) entry which is preliminary data.</text>
</comment>
<name>A0A5D6WAK7_9FIRM</name>
<keyword evidence="4" id="KW-1185">Reference proteome</keyword>
<dbReference type="AlphaFoldDB" id="A0A5D6WAK7"/>
<reference evidence="3 4" key="1">
    <citation type="submission" date="2019-08" db="EMBL/GenBank/DDBJ databases">
        <title>Selenomonas sp. mPRGC5 and Selenomonas sp. mPRGC8 isolated from ruminal fluid of dairy goat (Capra hircus).</title>
        <authorList>
            <person name="Poothong S."/>
            <person name="Nuengjamnong C."/>
            <person name="Tanasupawat S."/>
        </authorList>
    </citation>
    <scope>NUCLEOTIDE SEQUENCE [LARGE SCALE GENOMIC DNA]</scope>
    <source>
        <strain evidence="4">mPRGC5</strain>
    </source>
</reference>
<dbReference type="Pfam" id="PF00534">
    <property type="entry name" value="Glycos_transf_1"/>
    <property type="match status" value="1"/>
</dbReference>
<dbReference type="EMBL" id="VTOY01000001">
    <property type="protein sequence ID" value="TYZ24850.1"/>
    <property type="molecule type" value="Genomic_DNA"/>
</dbReference>
<accession>A0A5D6WAK7</accession>